<accession>A0A9D2QA08</accession>
<dbReference type="AlphaFoldDB" id="A0A9D2QA08"/>
<feature type="transmembrane region" description="Helical" evidence="1">
    <location>
        <begin position="155"/>
        <end position="177"/>
    </location>
</feature>
<feature type="transmembrane region" description="Helical" evidence="1">
    <location>
        <begin position="77"/>
        <end position="95"/>
    </location>
</feature>
<proteinExistence type="predicted"/>
<dbReference type="EMBL" id="DWVY01000038">
    <property type="protein sequence ID" value="HJC74723.1"/>
    <property type="molecule type" value="Genomic_DNA"/>
</dbReference>
<reference evidence="2" key="1">
    <citation type="journal article" date="2021" name="PeerJ">
        <title>Extensive microbial diversity within the chicken gut microbiome revealed by metagenomics and culture.</title>
        <authorList>
            <person name="Gilroy R."/>
            <person name="Ravi A."/>
            <person name="Getino M."/>
            <person name="Pursley I."/>
            <person name="Horton D.L."/>
            <person name="Alikhan N.F."/>
            <person name="Baker D."/>
            <person name="Gharbi K."/>
            <person name="Hall N."/>
            <person name="Watson M."/>
            <person name="Adriaenssens E.M."/>
            <person name="Foster-Nyarko E."/>
            <person name="Jarju S."/>
            <person name="Secka A."/>
            <person name="Antonio M."/>
            <person name="Oren A."/>
            <person name="Chaudhuri R.R."/>
            <person name="La Ragione R."/>
            <person name="Hildebrand F."/>
            <person name="Pallen M.J."/>
        </authorList>
    </citation>
    <scope>NUCLEOTIDE SEQUENCE</scope>
    <source>
        <strain evidence="2">CHK196-7946</strain>
    </source>
</reference>
<evidence type="ECO:0000313" key="2">
    <source>
        <dbReference type="EMBL" id="HJC74723.1"/>
    </source>
</evidence>
<dbReference type="Proteomes" id="UP000823902">
    <property type="component" value="Unassembled WGS sequence"/>
</dbReference>
<feature type="transmembrane region" description="Helical" evidence="1">
    <location>
        <begin position="48"/>
        <end position="70"/>
    </location>
</feature>
<sequence>MTSLTRFKNTYFSDISSIVFFVCGMLMLCSEIWKQFTLTFAVGDGSYIWWYFPFQLCSIPMYILLIYPWLRKRTARLTLLAFLMCYCLLGGIAVFADTSGLHYPLKALTAHSYLWHFLLIILGITSGIVYIRLLRSNEKRTLFSRTLKNAFPLHPFIYSTLLYLACCLIAELLNLSLDRSGTINMFYINPDYRMQQVVFRDLLPLLGNTGVILLYIASTILGAFILFLIWKLVFRLSSLRH</sequence>
<comment type="caution">
    <text evidence="2">The sequence shown here is derived from an EMBL/GenBank/DDBJ whole genome shotgun (WGS) entry which is preliminary data.</text>
</comment>
<evidence type="ECO:0000256" key="1">
    <source>
        <dbReference type="SAM" id="Phobius"/>
    </source>
</evidence>
<feature type="transmembrane region" description="Helical" evidence="1">
    <location>
        <begin position="212"/>
        <end position="234"/>
    </location>
</feature>
<gene>
    <name evidence="2" type="ORF">H9697_07230</name>
</gene>
<evidence type="ECO:0000313" key="3">
    <source>
        <dbReference type="Proteomes" id="UP000823902"/>
    </source>
</evidence>
<keyword evidence="1" id="KW-0472">Membrane</keyword>
<protein>
    <recommendedName>
        <fullName evidence="4">Integral membrane protein</fullName>
    </recommendedName>
</protein>
<feature type="transmembrane region" description="Helical" evidence="1">
    <location>
        <begin position="12"/>
        <end position="33"/>
    </location>
</feature>
<name>A0A9D2QA08_9FIRM</name>
<feature type="transmembrane region" description="Helical" evidence="1">
    <location>
        <begin position="115"/>
        <end position="134"/>
    </location>
</feature>
<evidence type="ECO:0008006" key="4">
    <source>
        <dbReference type="Google" id="ProtNLM"/>
    </source>
</evidence>
<organism evidence="2 3">
    <name type="scientific">Candidatus Mediterraneibacter faecavium</name>
    <dbReference type="NCBI Taxonomy" id="2838668"/>
    <lineage>
        <taxon>Bacteria</taxon>
        <taxon>Bacillati</taxon>
        <taxon>Bacillota</taxon>
        <taxon>Clostridia</taxon>
        <taxon>Lachnospirales</taxon>
        <taxon>Lachnospiraceae</taxon>
        <taxon>Mediterraneibacter</taxon>
    </lineage>
</organism>
<keyword evidence="1" id="KW-0812">Transmembrane</keyword>
<keyword evidence="1" id="KW-1133">Transmembrane helix</keyword>
<reference evidence="2" key="2">
    <citation type="submission" date="2021-04" db="EMBL/GenBank/DDBJ databases">
        <authorList>
            <person name="Gilroy R."/>
        </authorList>
    </citation>
    <scope>NUCLEOTIDE SEQUENCE</scope>
    <source>
        <strain evidence="2">CHK196-7946</strain>
    </source>
</reference>